<accession>A0AAD6XUQ5</accession>
<feature type="region of interest" description="Disordered" evidence="1">
    <location>
        <begin position="1"/>
        <end position="52"/>
    </location>
</feature>
<gene>
    <name evidence="2" type="ORF">B0H15DRAFT_8879</name>
</gene>
<name>A0AAD6XUQ5_9AGAR</name>
<organism evidence="2 3">
    <name type="scientific">Mycena belliarum</name>
    <dbReference type="NCBI Taxonomy" id="1033014"/>
    <lineage>
        <taxon>Eukaryota</taxon>
        <taxon>Fungi</taxon>
        <taxon>Dikarya</taxon>
        <taxon>Basidiomycota</taxon>
        <taxon>Agaricomycotina</taxon>
        <taxon>Agaricomycetes</taxon>
        <taxon>Agaricomycetidae</taxon>
        <taxon>Agaricales</taxon>
        <taxon>Marasmiineae</taxon>
        <taxon>Mycenaceae</taxon>
        <taxon>Mycena</taxon>
    </lineage>
</organism>
<sequence>MVFGLFSRKSPPKPESNAVQLRTPSPSVVDSSSGPVDDICPPITPSPPPEEVTDPTALRALIQAVPAKTVHAYTLAHLARASPQTLTYLAAFFADLAVPPTLHCVRCHKGYFDVENDDRSCLIGHDDDSAEVERIGKGAGYETLWGCCGKTVDGDGDMGPPDGWCYEGMHTTDLKRARFRADSTIHEDKLTSCARLRCHDPVGAAAARKRTRRTVDADSDDSDSDSDGASHSSVHTRSRASKRARIAPEYGSDSDDVDMGSAEPSPVHASPKSTSSVRKPRARSVARSVGSSASTRLKPATKSKKSRTSDPPSPSKKPLSTRFAPSVSSVGGAASFTSTSTTTETATQTLVVPSTAASKIKRAMQPKQKAKSKQPKRLDEVVESSIVGEVA</sequence>
<feature type="compositionally biased region" description="Acidic residues" evidence="1">
    <location>
        <begin position="217"/>
        <end position="226"/>
    </location>
</feature>
<protein>
    <submittedName>
        <fullName evidence="2">Uncharacterized protein</fullName>
    </submittedName>
</protein>
<evidence type="ECO:0000313" key="2">
    <source>
        <dbReference type="EMBL" id="KAJ7104114.1"/>
    </source>
</evidence>
<feature type="compositionally biased region" description="Low complexity" evidence="1">
    <location>
        <begin position="316"/>
        <end position="352"/>
    </location>
</feature>
<keyword evidence="3" id="KW-1185">Reference proteome</keyword>
<comment type="caution">
    <text evidence="2">The sequence shown here is derived from an EMBL/GenBank/DDBJ whole genome shotgun (WGS) entry which is preliminary data.</text>
</comment>
<dbReference type="Proteomes" id="UP001222325">
    <property type="component" value="Unassembled WGS sequence"/>
</dbReference>
<proteinExistence type="predicted"/>
<evidence type="ECO:0000256" key="1">
    <source>
        <dbReference type="SAM" id="MobiDB-lite"/>
    </source>
</evidence>
<evidence type="ECO:0000313" key="3">
    <source>
        <dbReference type="Proteomes" id="UP001222325"/>
    </source>
</evidence>
<feature type="compositionally biased region" description="Basic residues" evidence="1">
    <location>
        <begin position="359"/>
        <end position="375"/>
    </location>
</feature>
<dbReference type="AlphaFoldDB" id="A0AAD6XUQ5"/>
<dbReference type="EMBL" id="JARJCN010000001">
    <property type="protein sequence ID" value="KAJ7104114.1"/>
    <property type="molecule type" value="Genomic_DNA"/>
</dbReference>
<feature type="compositionally biased region" description="Basic residues" evidence="1">
    <location>
        <begin position="234"/>
        <end position="245"/>
    </location>
</feature>
<feature type="compositionally biased region" description="Low complexity" evidence="1">
    <location>
        <begin position="24"/>
        <end position="38"/>
    </location>
</feature>
<feature type="compositionally biased region" description="Low complexity" evidence="1">
    <location>
        <begin position="285"/>
        <end position="294"/>
    </location>
</feature>
<feature type="region of interest" description="Disordered" evidence="1">
    <location>
        <begin position="204"/>
        <end position="391"/>
    </location>
</feature>
<reference evidence="2" key="1">
    <citation type="submission" date="2023-03" db="EMBL/GenBank/DDBJ databases">
        <title>Massive genome expansion in bonnet fungi (Mycena s.s.) driven by repeated elements and novel gene families across ecological guilds.</title>
        <authorList>
            <consortium name="Lawrence Berkeley National Laboratory"/>
            <person name="Harder C.B."/>
            <person name="Miyauchi S."/>
            <person name="Viragh M."/>
            <person name="Kuo A."/>
            <person name="Thoen E."/>
            <person name="Andreopoulos B."/>
            <person name="Lu D."/>
            <person name="Skrede I."/>
            <person name="Drula E."/>
            <person name="Henrissat B."/>
            <person name="Morin E."/>
            <person name="Kohler A."/>
            <person name="Barry K."/>
            <person name="LaButti K."/>
            <person name="Morin E."/>
            <person name="Salamov A."/>
            <person name="Lipzen A."/>
            <person name="Mereny Z."/>
            <person name="Hegedus B."/>
            <person name="Baldrian P."/>
            <person name="Stursova M."/>
            <person name="Weitz H."/>
            <person name="Taylor A."/>
            <person name="Grigoriev I.V."/>
            <person name="Nagy L.G."/>
            <person name="Martin F."/>
            <person name="Kauserud H."/>
        </authorList>
    </citation>
    <scope>NUCLEOTIDE SEQUENCE</scope>
    <source>
        <strain evidence="2">CBHHK173m</strain>
    </source>
</reference>